<dbReference type="Gene3D" id="3.10.450.50">
    <property type="match status" value="1"/>
</dbReference>
<dbReference type="OrthoDB" id="5305593at2759"/>
<feature type="domain" description="SnoaL-like" evidence="1">
    <location>
        <begin position="30"/>
        <end position="143"/>
    </location>
</feature>
<dbReference type="InterPro" id="IPR037401">
    <property type="entry name" value="SnoaL-like"/>
</dbReference>
<dbReference type="Pfam" id="PF12680">
    <property type="entry name" value="SnoaL_2"/>
    <property type="match status" value="1"/>
</dbReference>
<reference evidence="2" key="1">
    <citation type="journal article" date="2020" name="Stud. Mycol.">
        <title>101 Dothideomycetes genomes: a test case for predicting lifestyles and emergence of pathogens.</title>
        <authorList>
            <person name="Haridas S."/>
            <person name="Albert R."/>
            <person name="Binder M."/>
            <person name="Bloem J."/>
            <person name="Labutti K."/>
            <person name="Salamov A."/>
            <person name="Andreopoulos B."/>
            <person name="Baker S."/>
            <person name="Barry K."/>
            <person name="Bills G."/>
            <person name="Bluhm B."/>
            <person name="Cannon C."/>
            <person name="Castanera R."/>
            <person name="Culley D."/>
            <person name="Daum C."/>
            <person name="Ezra D."/>
            <person name="Gonzalez J."/>
            <person name="Henrissat B."/>
            <person name="Kuo A."/>
            <person name="Liang C."/>
            <person name="Lipzen A."/>
            <person name="Lutzoni F."/>
            <person name="Magnuson J."/>
            <person name="Mondo S."/>
            <person name="Nolan M."/>
            <person name="Ohm R."/>
            <person name="Pangilinan J."/>
            <person name="Park H.-J."/>
            <person name="Ramirez L."/>
            <person name="Alfaro M."/>
            <person name="Sun H."/>
            <person name="Tritt A."/>
            <person name="Yoshinaga Y."/>
            <person name="Zwiers L.-H."/>
            <person name="Turgeon B."/>
            <person name="Goodwin S."/>
            <person name="Spatafora J."/>
            <person name="Crous P."/>
            <person name="Grigoriev I."/>
        </authorList>
    </citation>
    <scope>NUCLEOTIDE SEQUENCE</scope>
    <source>
        <strain evidence="2">CBS 113818</strain>
    </source>
</reference>
<dbReference type="AlphaFoldDB" id="A0A6A7AAF4"/>
<evidence type="ECO:0000313" key="2">
    <source>
        <dbReference type="EMBL" id="KAF2830262.1"/>
    </source>
</evidence>
<protein>
    <recommendedName>
        <fullName evidence="1">SnoaL-like domain-containing protein</fullName>
    </recommendedName>
</protein>
<gene>
    <name evidence="2" type="ORF">CC86DRAFT_436425</name>
</gene>
<dbReference type="InterPro" id="IPR032710">
    <property type="entry name" value="NTF2-like_dom_sf"/>
</dbReference>
<dbReference type="EMBL" id="MU006220">
    <property type="protein sequence ID" value="KAF2830262.1"/>
    <property type="molecule type" value="Genomic_DNA"/>
</dbReference>
<organism evidence="2 3">
    <name type="scientific">Ophiobolus disseminans</name>
    <dbReference type="NCBI Taxonomy" id="1469910"/>
    <lineage>
        <taxon>Eukaryota</taxon>
        <taxon>Fungi</taxon>
        <taxon>Dikarya</taxon>
        <taxon>Ascomycota</taxon>
        <taxon>Pezizomycotina</taxon>
        <taxon>Dothideomycetes</taxon>
        <taxon>Pleosporomycetidae</taxon>
        <taxon>Pleosporales</taxon>
        <taxon>Pleosporineae</taxon>
        <taxon>Phaeosphaeriaceae</taxon>
        <taxon>Ophiobolus</taxon>
    </lineage>
</organism>
<keyword evidence="3" id="KW-1185">Reference proteome</keyword>
<dbReference type="SUPFAM" id="SSF54427">
    <property type="entry name" value="NTF2-like"/>
    <property type="match status" value="1"/>
</dbReference>
<evidence type="ECO:0000313" key="3">
    <source>
        <dbReference type="Proteomes" id="UP000799424"/>
    </source>
</evidence>
<evidence type="ECO:0000259" key="1">
    <source>
        <dbReference type="Pfam" id="PF12680"/>
    </source>
</evidence>
<accession>A0A6A7AAF4</accession>
<dbReference type="Proteomes" id="UP000799424">
    <property type="component" value="Unassembled WGS sequence"/>
</dbReference>
<name>A0A6A7AAF4_9PLEO</name>
<proteinExistence type="predicted"/>
<sequence length="153" mass="17931">MPPKHAGDRHAAHIQRCDHADHDLIVERLEEYIKAYRTGKPDAMMQFYHPENFVYSDFTADRQGMGLKDVKETYKKTFTQFHDLEIKTMSVHGHKNFTAWEWEITCKPGIDYETGAKIAKEDATLKKLVGCTLMWWEEGKIVRNHDYVQTKDV</sequence>